<reference evidence="2" key="1">
    <citation type="journal article" date="2014" name="Front. Microbiol.">
        <title>High frequency of phylogenetically diverse reductive dehalogenase-homologous genes in deep subseafloor sedimentary metagenomes.</title>
        <authorList>
            <person name="Kawai M."/>
            <person name="Futagami T."/>
            <person name="Toyoda A."/>
            <person name="Takaki Y."/>
            <person name="Nishi S."/>
            <person name="Hori S."/>
            <person name="Arai W."/>
            <person name="Tsubouchi T."/>
            <person name="Morono Y."/>
            <person name="Uchiyama I."/>
            <person name="Ito T."/>
            <person name="Fujiyama A."/>
            <person name="Inagaki F."/>
            <person name="Takami H."/>
        </authorList>
    </citation>
    <scope>NUCLEOTIDE SEQUENCE</scope>
    <source>
        <strain evidence="2">Expedition CK06-06</strain>
    </source>
</reference>
<dbReference type="NCBIfam" id="TIGR02605">
    <property type="entry name" value="CxxC_CxxC_SSSS"/>
    <property type="match status" value="1"/>
</dbReference>
<dbReference type="PANTHER" id="PTHR34404">
    <property type="entry name" value="REGULATORY PROTEIN, FMDB FAMILY"/>
    <property type="match status" value="1"/>
</dbReference>
<dbReference type="AlphaFoldDB" id="X1A9N6"/>
<dbReference type="SMART" id="SM00834">
    <property type="entry name" value="CxxC_CXXC_SSSS"/>
    <property type="match status" value="1"/>
</dbReference>
<organism evidence="2">
    <name type="scientific">marine sediment metagenome</name>
    <dbReference type="NCBI Taxonomy" id="412755"/>
    <lineage>
        <taxon>unclassified sequences</taxon>
        <taxon>metagenomes</taxon>
        <taxon>ecological metagenomes</taxon>
    </lineage>
</organism>
<protein>
    <recommendedName>
        <fullName evidence="1">Putative regulatory protein FmdB zinc ribbon domain-containing protein</fullName>
    </recommendedName>
</protein>
<feature type="domain" description="Putative regulatory protein FmdB zinc ribbon" evidence="1">
    <location>
        <begin position="3"/>
        <end position="43"/>
    </location>
</feature>
<dbReference type="PANTHER" id="PTHR34404:SF2">
    <property type="entry name" value="CONSERVED SERINE RICH PROTEIN"/>
    <property type="match status" value="1"/>
</dbReference>
<comment type="caution">
    <text evidence="2">The sequence shown here is derived from an EMBL/GenBank/DDBJ whole genome shotgun (WGS) entry which is preliminary data.</text>
</comment>
<sequence length="90" mass="10248">MIMPTYEYFCESCGYKIEKFQNMNDKPIKKCPQCGKELRRIIGTGVGVIFKGKGFYDTDYGNESFSGRTCCGRTERCDEPPCSEDGTCKR</sequence>
<dbReference type="EMBL" id="BART01005503">
    <property type="protein sequence ID" value="GAG66752.1"/>
    <property type="molecule type" value="Genomic_DNA"/>
</dbReference>
<gene>
    <name evidence="2" type="ORF">S01H4_12738</name>
</gene>
<proteinExistence type="predicted"/>
<accession>X1A9N6</accession>
<evidence type="ECO:0000313" key="2">
    <source>
        <dbReference type="EMBL" id="GAG66752.1"/>
    </source>
</evidence>
<dbReference type="Pfam" id="PF09723">
    <property type="entry name" value="Zn_ribbon_8"/>
    <property type="match status" value="1"/>
</dbReference>
<dbReference type="InterPro" id="IPR013429">
    <property type="entry name" value="Regulatory_FmdB_Zinc_ribbon"/>
</dbReference>
<evidence type="ECO:0000259" key="1">
    <source>
        <dbReference type="SMART" id="SM00834"/>
    </source>
</evidence>
<name>X1A9N6_9ZZZZ</name>